<dbReference type="InterPro" id="IPR012340">
    <property type="entry name" value="NA-bd_OB-fold"/>
</dbReference>
<evidence type="ECO:0000313" key="2">
    <source>
        <dbReference type="Proteomes" id="UP000315522"/>
    </source>
</evidence>
<organism evidence="1 2">
    <name type="scientific">Lachnellula willkommii</name>
    <dbReference type="NCBI Taxonomy" id="215461"/>
    <lineage>
        <taxon>Eukaryota</taxon>
        <taxon>Fungi</taxon>
        <taxon>Dikarya</taxon>
        <taxon>Ascomycota</taxon>
        <taxon>Pezizomycotina</taxon>
        <taxon>Leotiomycetes</taxon>
        <taxon>Helotiales</taxon>
        <taxon>Lachnaceae</taxon>
        <taxon>Lachnellula</taxon>
    </lineage>
</organism>
<keyword evidence="2" id="KW-1185">Reference proteome</keyword>
<dbReference type="Proteomes" id="UP000315522">
    <property type="component" value="Unassembled WGS sequence"/>
</dbReference>
<protein>
    <submittedName>
        <fullName evidence="1">Uncharacterized protein</fullName>
    </submittedName>
</protein>
<dbReference type="Gene3D" id="2.40.50.140">
    <property type="entry name" value="Nucleic acid-binding proteins"/>
    <property type="match status" value="1"/>
</dbReference>
<name>A0A559M6U0_9HELO</name>
<accession>A0A559M6U0</accession>
<reference evidence="1 2" key="1">
    <citation type="submission" date="2018-05" db="EMBL/GenBank/DDBJ databases">
        <title>Genome sequencing and assembly of the regulated plant pathogen Lachnellula willkommii and related sister species for the development of diagnostic species identification markers.</title>
        <authorList>
            <person name="Giroux E."/>
            <person name="Bilodeau G."/>
        </authorList>
    </citation>
    <scope>NUCLEOTIDE SEQUENCE [LARGE SCALE GENOMIC DNA]</scope>
    <source>
        <strain evidence="1 2">CBS 172.35</strain>
    </source>
</reference>
<dbReference type="EMBL" id="QGML01001612">
    <property type="protein sequence ID" value="TVY88670.1"/>
    <property type="molecule type" value="Genomic_DNA"/>
</dbReference>
<dbReference type="SUPFAM" id="SSF50249">
    <property type="entry name" value="Nucleic acid-binding proteins"/>
    <property type="match status" value="1"/>
</dbReference>
<gene>
    <name evidence="1" type="ORF">LAWI1_G006193</name>
</gene>
<evidence type="ECO:0000313" key="1">
    <source>
        <dbReference type="EMBL" id="TVY88670.1"/>
    </source>
</evidence>
<dbReference type="AlphaFoldDB" id="A0A559M6U0"/>
<proteinExistence type="predicted"/>
<comment type="caution">
    <text evidence="1">The sequence shown here is derived from an EMBL/GenBank/DDBJ whole genome shotgun (WGS) entry which is preliminary data.</text>
</comment>
<sequence length="374" mass="41002">MAPKIIMFAGAPDPKSLDWDEACLVTNFSAPFVRFFHLDEVAAAAAASFAADVTPASFEPPAPAPAPAWRSIPLERQHLPAGISQDHAWQEDYQGASFFSTSEIDSLMEELSQKPTYDSFDSSSQSVEQVLSQFYEESYARHQDVPSSQIAAVSQTDTSSSGGTSFSTTDMMFDSPVNLVKKDVPVAGNLNNIKDIPNAVYLTSIHPQTMTVNLIVGIISLPEPRFIKTRRGPDVELIEALVGDETKAGFAVNFWLPSSQAVDGDLRSSVQGLRPQDVVLMRNVALSSFRGKVYGQSLRKGMTKIHLLYRNRIDRTDVAGCYSAADLNSGGLANLQVEKTKRVREWVMRFVGTGVMQRNGKRKALHESLPPDTQ</sequence>